<comment type="caution">
    <text evidence="2">The sequence shown here is derived from an EMBL/GenBank/DDBJ whole genome shotgun (WGS) entry which is preliminary data.</text>
</comment>
<name>A0ABW2Z3F9_9FLAO</name>
<dbReference type="PROSITE" id="PS51841">
    <property type="entry name" value="LTD"/>
    <property type="match status" value="1"/>
</dbReference>
<dbReference type="PROSITE" id="PS51257">
    <property type="entry name" value="PROKAR_LIPOPROTEIN"/>
    <property type="match status" value="1"/>
</dbReference>
<sequence length="688" mass="76479">MKSYKKLNHLIIILLIQYFFGACVKDSDFSTPNVECTEPLITVTNTIAQVKEMYTFGGATLINTDVVIEGYVVSSDKSGNIYKSLSIQDKPKNPTSAIKIAIDQTDIYTKFDVGRKVYVQLKGLAIGYSYGSIQIGKAKATELGSIPALEVSKHIIRSCETAEITPKKVAISDLNKELLEMLIEIENVQFKPSDLGKSFGNIDNTSTVNRILEGFDSNCQFNGQITLRNSGYANFKNELLPNGKGSLIGIFSNYYDDFQFYLRNTDDLQLTNERCDYSTAFNPTITLSEIKQMYTNTMVEFGTENNYIVEAYVISSDENGNFENSLYIQDAIENPTTGIQLLLDQEAIFDNFNVGDKIYIKLDKLYMNNLDGVLTIGYPKGNKITKITAEDIHQFIFNSGVNKTLVPTEITISEINNPTYNSTLVKVNNVQLIENELGKAYTYFTGENDAFRTLETCSELEKLLVFTNGNATFANEQFPKGNGSIIGILNTSLQIRNTTDVEFLENFETCPVIIPKIMITEVADPKNEVSARFIELYNAGKTEINLSGWKLNKYINGSTTVSSGAIDLTGITILPGDFAIIANTGYATIFSDIPNIESSYISGNGDDVYELVDNLGNTMDIFGIIGEDGNATNWEYLDGRAIRNLEINEPNPIFTISEWTIFSNAANDLISYPNSPKNAPNDYTPNLR</sequence>
<gene>
    <name evidence="2" type="ORF">ACFQZW_04735</name>
</gene>
<dbReference type="Pfam" id="PF18942">
    <property type="entry name" value="DUF5689"/>
    <property type="match status" value="2"/>
</dbReference>
<evidence type="ECO:0000259" key="1">
    <source>
        <dbReference type="PROSITE" id="PS51841"/>
    </source>
</evidence>
<feature type="domain" description="LTD" evidence="1">
    <location>
        <begin position="508"/>
        <end position="644"/>
    </location>
</feature>
<dbReference type="SUPFAM" id="SSF74853">
    <property type="entry name" value="Lamin A/C globular tail domain"/>
    <property type="match status" value="1"/>
</dbReference>
<dbReference type="InterPro" id="IPR043744">
    <property type="entry name" value="DUF5689"/>
</dbReference>
<organism evidence="2 3">
    <name type="scientific">Lutibacter aestuarii</name>
    <dbReference type="NCBI Taxonomy" id="861111"/>
    <lineage>
        <taxon>Bacteria</taxon>
        <taxon>Pseudomonadati</taxon>
        <taxon>Bacteroidota</taxon>
        <taxon>Flavobacteriia</taxon>
        <taxon>Flavobacteriales</taxon>
        <taxon>Flavobacteriaceae</taxon>
        <taxon>Lutibacter</taxon>
    </lineage>
</organism>
<dbReference type="Proteomes" id="UP001597032">
    <property type="component" value="Unassembled WGS sequence"/>
</dbReference>
<protein>
    <submittedName>
        <fullName evidence="2">DUF5689 domain-containing protein</fullName>
    </submittedName>
</protein>
<evidence type="ECO:0000313" key="2">
    <source>
        <dbReference type="EMBL" id="MFD0761378.1"/>
    </source>
</evidence>
<evidence type="ECO:0000313" key="3">
    <source>
        <dbReference type="Proteomes" id="UP001597032"/>
    </source>
</evidence>
<reference evidence="3" key="1">
    <citation type="journal article" date="2019" name="Int. J. Syst. Evol. Microbiol.">
        <title>The Global Catalogue of Microorganisms (GCM) 10K type strain sequencing project: providing services to taxonomists for standard genome sequencing and annotation.</title>
        <authorList>
            <consortium name="The Broad Institute Genomics Platform"/>
            <consortium name="The Broad Institute Genome Sequencing Center for Infectious Disease"/>
            <person name="Wu L."/>
            <person name="Ma J."/>
        </authorList>
    </citation>
    <scope>NUCLEOTIDE SEQUENCE [LARGE SCALE GENOMIC DNA]</scope>
    <source>
        <strain evidence="3">CCUG 60022</strain>
    </source>
</reference>
<dbReference type="Pfam" id="PF00932">
    <property type="entry name" value="LTD"/>
    <property type="match status" value="1"/>
</dbReference>
<dbReference type="RefSeq" id="WP_386781579.1">
    <property type="nucleotide sequence ID" value="NZ_JBHTIC010000006.1"/>
</dbReference>
<keyword evidence="3" id="KW-1185">Reference proteome</keyword>
<dbReference type="Gene3D" id="2.60.40.1260">
    <property type="entry name" value="Lamin Tail domain"/>
    <property type="match status" value="1"/>
</dbReference>
<dbReference type="InterPro" id="IPR001322">
    <property type="entry name" value="Lamin_tail_dom"/>
</dbReference>
<accession>A0ABW2Z3F9</accession>
<dbReference type="InterPro" id="IPR036415">
    <property type="entry name" value="Lamin_tail_dom_sf"/>
</dbReference>
<proteinExistence type="predicted"/>
<dbReference type="EMBL" id="JBHTIC010000006">
    <property type="protein sequence ID" value="MFD0761378.1"/>
    <property type="molecule type" value="Genomic_DNA"/>
</dbReference>